<dbReference type="SUPFAM" id="SSF51045">
    <property type="entry name" value="WW domain"/>
    <property type="match status" value="1"/>
</dbReference>
<dbReference type="Pfam" id="PF01846">
    <property type="entry name" value="FF"/>
    <property type="match status" value="4"/>
</dbReference>
<dbReference type="FunFam" id="1.10.10.440:FF:000013">
    <property type="entry name" value="pre-mRNA-processing protein 40A isoform X1"/>
    <property type="match status" value="1"/>
</dbReference>
<keyword evidence="2" id="KW-0507">mRNA processing</keyword>
<dbReference type="FunFam" id="1.10.10.440:FF:000033">
    <property type="entry name" value="Formin binding protein (FNB3)"/>
    <property type="match status" value="1"/>
</dbReference>
<dbReference type="PROSITE" id="PS01159">
    <property type="entry name" value="WW_DOMAIN_1"/>
    <property type="match status" value="2"/>
</dbReference>
<feature type="domain" description="FF" evidence="9">
    <location>
        <begin position="373"/>
        <end position="435"/>
    </location>
</feature>
<dbReference type="InterPro" id="IPR036517">
    <property type="entry name" value="FF_domain_sf"/>
</dbReference>
<keyword evidence="3" id="KW-0677">Repeat</keyword>
<gene>
    <name evidence="10" type="ORF">BU23DRAFT_466556</name>
</gene>
<dbReference type="InterPro" id="IPR036020">
    <property type="entry name" value="WW_dom_sf"/>
</dbReference>
<feature type="compositionally biased region" description="Basic and acidic residues" evidence="7">
    <location>
        <begin position="64"/>
        <end position="87"/>
    </location>
</feature>
<sequence>MPTPIPPPPVWKEASTKEGRKYYYNATTNETRWTKPDELMTPEERATVGTDWDILSHEGRPYWAHKETKLTRWEPPDQVKANLDRMKPPPSGPPAGNHWAAGPSIPTGPRDQGRFEREPVRERDSYQPDRRDRDRERDSGFGGGERAGPSFAPANELQFANPSDAVAAFHKVLKSLKVQPDWEWTRAVRAGIKDPNWRAIPEPEKREEAFRKYCENLRLEEKNKEQSRQEKLRADFMAMLRSHPEIKHYTRWKTARPILEDETIFRSAKDDEERRRLFEEYIVTLKQSHVEQEKDDRRAALDELMTLMQDMELEPFTRWHAAEEQLKANQTFNSEKFQPLHRSDILNTFETHIRQLQRDHNDRVQAANREKLRIERKNRDGFKQLLRELQNAGKLGTGTKWKEIHPLVEDDARYTAMLGQTGSSPIDLFWDVIEAEEQKFRALRRVALDALLDERYEVTTSTPYEEFVDVMRANPRTKHINDQTMKNIFDYVLAKVKKREAEEQQEQEHDARHAMDDLRAVLKRLEPPVTLTDTWETVRPRVEKTKEYNALKSDSLRQSAFDKYMRRLKEKESDRRDRVRRDTRDREERDSRKDRDKRDRRDDREYRNGHSDSHRRHRTRTRSPEHDSYAAERRRAQEDREARYRNSESTGLSPPYRRRDDRGDRARDTDRYSTSRRGSDDFYAPERRTRDSERTDRSSYIPRGDPAASRADPRERSVSELDYGDGTGARTTSTRRRRESDESSARRDTKRARYSPRADRKSKTPVPDPLVKEEERTLRSGSEEGEIEED</sequence>
<evidence type="ECO:0000256" key="5">
    <source>
        <dbReference type="ARBA" id="ARBA00023242"/>
    </source>
</evidence>
<dbReference type="InterPro" id="IPR001202">
    <property type="entry name" value="WW_dom"/>
</dbReference>
<feature type="compositionally biased region" description="Basic and acidic residues" evidence="7">
    <location>
        <begin position="738"/>
        <end position="747"/>
    </location>
</feature>
<feature type="compositionally biased region" description="Basic and acidic residues" evidence="7">
    <location>
        <begin position="657"/>
        <end position="697"/>
    </location>
</feature>
<dbReference type="GO" id="GO:0003723">
    <property type="term" value="F:RNA binding"/>
    <property type="evidence" value="ECO:0007669"/>
    <property type="project" value="TreeGrafter"/>
</dbReference>
<dbReference type="PANTHER" id="PTHR11864">
    <property type="entry name" value="PRE-MRNA-PROCESSING PROTEIN PRP40"/>
    <property type="match status" value="1"/>
</dbReference>
<evidence type="ECO:0000313" key="10">
    <source>
        <dbReference type="EMBL" id="KAF1972884.1"/>
    </source>
</evidence>
<dbReference type="Gene3D" id="2.20.70.10">
    <property type="match status" value="1"/>
</dbReference>
<evidence type="ECO:0000256" key="4">
    <source>
        <dbReference type="ARBA" id="ARBA00023187"/>
    </source>
</evidence>
<evidence type="ECO:0000259" key="8">
    <source>
        <dbReference type="PROSITE" id="PS50020"/>
    </source>
</evidence>
<dbReference type="AlphaFoldDB" id="A0A6A5V722"/>
<feature type="compositionally biased region" description="Basic and acidic residues" evidence="7">
    <location>
        <begin position="622"/>
        <end position="646"/>
    </location>
</feature>
<evidence type="ECO:0000256" key="7">
    <source>
        <dbReference type="SAM" id="MobiDB-lite"/>
    </source>
</evidence>
<keyword evidence="11" id="KW-1185">Reference proteome</keyword>
<dbReference type="GO" id="GO:0071004">
    <property type="term" value="C:U2-type prespliceosome"/>
    <property type="evidence" value="ECO:0007669"/>
    <property type="project" value="TreeGrafter"/>
</dbReference>
<dbReference type="GO" id="GO:0045292">
    <property type="term" value="P:mRNA cis splicing, via spliceosome"/>
    <property type="evidence" value="ECO:0007669"/>
    <property type="project" value="InterPro"/>
</dbReference>
<feature type="compositionally biased region" description="Basic and acidic residues" evidence="7">
    <location>
        <begin position="111"/>
        <end position="139"/>
    </location>
</feature>
<dbReference type="InterPro" id="IPR002713">
    <property type="entry name" value="FF_domain"/>
</dbReference>
<organism evidence="10 11">
    <name type="scientific">Bimuria novae-zelandiae CBS 107.79</name>
    <dbReference type="NCBI Taxonomy" id="1447943"/>
    <lineage>
        <taxon>Eukaryota</taxon>
        <taxon>Fungi</taxon>
        <taxon>Dikarya</taxon>
        <taxon>Ascomycota</taxon>
        <taxon>Pezizomycotina</taxon>
        <taxon>Dothideomycetes</taxon>
        <taxon>Pleosporomycetidae</taxon>
        <taxon>Pleosporales</taxon>
        <taxon>Massarineae</taxon>
        <taxon>Didymosphaeriaceae</taxon>
        <taxon>Bimuria</taxon>
    </lineage>
</organism>
<dbReference type="PROSITE" id="PS51676">
    <property type="entry name" value="FF"/>
    <property type="match status" value="2"/>
</dbReference>
<feature type="domain" description="FF" evidence="9">
    <location>
        <begin position="229"/>
        <end position="284"/>
    </location>
</feature>
<dbReference type="Proteomes" id="UP000800036">
    <property type="component" value="Unassembled WGS sequence"/>
</dbReference>
<dbReference type="InterPro" id="IPR039726">
    <property type="entry name" value="Prp40-like"/>
</dbReference>
<dbReference type="SMART" id="SM00441">
    <property type="entry name" value="FF"/>
    <property type="match status" value="5"/>
</dbReference>
<feature type="coiled-coil region" evidence="6">
    <location>
        <begin position="357"/>
        <end position="392"/>
    </location>
</feature>
<dbReference type="Pfam" id="PF25432">
    <property type="entry name" value="FF_PRPF40A"/>
    <property type="match status" value="1"/>
</dbReference>
<feature type="region of interest" description="Disordered" evidence="7">
    <location>
        <begin position="567"/>
        <end position="790"/>
    </location>
</feature>
<evidence type="ECO:0000259" key="9">
    <source>
        <dbReference type="PROSITE" id="PS51676"/>
    </source>
</evidence>
<protein>
    <recommendedName>
        <fullName evidence="12">U1 snRNP-associated protein Usp104</fullName>
    </recommendedName>
</protein>
<dbReference type="EMBL" id="ML976684">
    <property type="protein sequence ID" value="KAF1972884.1"/>
    <property type="molecule type" value="Genomic_DNA"/>
</dbReference>
<dbReference type="GO" id="GO:0005685">
    <property type="term" value="C:U1 snRNP"/>
    <property type="evidence" value="ECO:0007669"/>
    <property type="project" value="TreeGrafter"/>
</dbReference>
<feature type="domain" description="WW" evidence="8">
    <location>
        <begin position="5"/>
        <end position="38"/>
    </location>
</feature>
<dbReference type="OrthoDB" id="187617at2759"/>
<evidence type="ECO:0000313" key="11">
    <source>
        <dbReference type="Proteomes" id="UP000800036"/>
    </source>
</evidence>
<feature type="compositionally biased region" description="Basic and acidic residues" evidence="7">
    <location>
        <begin position="770"/>
        <end position="782"/>
    </location>
</feature>
<evidence type="ECO:0000256" key="1">
    <source>
        <dbReference type="ARBA" id="ARBA00004123"/>
    </source>
</evidence>
<evidence type="ECO:0008006" key="12">
    <source>
        <dbReference type="Google" id="ProtNLM"/>
    </source>
</evidence>
<dbReference type="Pfam" id="PF00397">
    <property type="entry name" value="WW"/>
    <property type="match status" value="1"/>
</dbReference>
<feature type="compositionally biased region" description="Basic and acidic residues" evidence="7">
    <location>
        <begin position="567"/>
        <end position="612"/>
    </location>
</feature>
<dbReference type="PROSITE" id="PS50020">
    <property type="entry name" value="WW_DOMAIN_2"/>
    <property type="match status" value="2"/>
</dbReference>
<keyword evidence="5" id="KW-0539">Nucleus</keyword>
<dbReference type="SUPFAM" id="SSF81698">
    <property type="entry name" value="FF domain"/>
    <property type="match status" value="5"/>
</dbReference>
<reference evidence="10" key="1">
    <citation type="journal article" date="2020" name="Stud. Mycol.">
        <title>101 Dothideomycetes genomes: a test case for predicting lifestyles and emergence of pathogens.</title>
        <authorList>
            <person name="Haridas S."/>
            <person name="Albert R."/>
            <person name="Binder M."/>
            <person name="Bloem J."/>
            <person name="Labutti K."/>
            <person name="Salamov A."/>
            <person name="Andreopoulos B."/>
            <person name="Baker S."/>
            <person name="Barry K."/>
            <person name="Bills G."/>
            <person name="Bluhm B."/>
            <person name="Cannon C."/>
            <person name="Castanera R."/>
            <person name="Culley D."/>
            <person name="Daum C."/>
            <person name="Ezra D."/>
            <person name="Gonzalez J."/>
            <person name="Henrissat B."/>
            <person name="Kuo A."/>
            <person name="Liang C."/>
            <person name="Lipzen A."/>
            <person name="Lutzoni F."/>
            <person name="Magnuson J."/>
            <person name="Mondo S."/>
            <person name="Nolan M."/>
            <person name="Ohm R."/>
            <person name="Pangilinan J."/>
            <person name="Park H.-J."/>
            <person name="Ramirez L."/>
            <person name="Alfaro M."/>
            <person name="Sun H."/>
            <person name="Tritt A."/>
            <person name="Yoshinaga Y."/>
            <person name="Zwiers L.-H."/>
            <person name="Turgeon B."/>
            <person name="Goodwin S."/>
            <person name="Spatafora J."/>
            <person name="Crous P."/>
            <person name="Grigoriev I."/>
        </authorList>
    </citation>
    <scope>NUCLEOTIDE SEQUENCE</scope>
    <source>
        <strain evidence="10">CBS 107.79</strain>
    </source>
</reference>
<proteinExistence type="predicted"/>
<dbReference type="SMART" id="SM00456">
    <property type="entry name" value="WW"/>
    <property type="match status" value="2"/>
</dbReference>
<accession>A0A6A5V722</accession>
<keyword evidence="4" id="KW-0508">mRNA splicing</keyword>
<feature type="region of interest" description="Disordered" evidence="7">
    <location>
        <begin position="64"/>
        <end position="156"/>
    </location>
</feature>
<evidence type="ECO:0000256" key="2">
    <source>
        <dbReference type="ARBA" id="ARBA00022664"/>
    </source>
</evidence>
<evidence type="ECO:0000256" key="3">
    <source>
        <dbReference type="ARBA" id="ARBA00022737"/>
    </source>
</evidence>
<evidence type="ECO:0000256" key="6">
    <source>
        <dbReference type="SAM" id="Coils"/>
    </source>
</evidence>
<name>A0A6A5V722_9PLEO</name>
<dbReference type="CDD" id="cd00201">
    <property type="entry name" value="WW"/>
    <property type="match status" value="1"/>
</dbReference>
<keyword evidence="6" id="KW-0175">Coiled coil</keyword>
<dbReference type="Gene3D" id="1.10.10.440">
    <property type="entry name" value="FF domain"/>
    <property type="match status" value="5"/>
</dbReference>
<dbReference type="PANTHER" id="PTHR11864:SF0">
    <property type="entry name" value="PRP40 PRE-MRNA PROCESSING FACTOR 40 HOMOLOG A (YEAST)"/>
    <property type="match status" value="1"/>
</dbReference>
<feature type="domain" description="WW" evidence="8">
    <location>
        <begin position="46"/>
        <end position="78"/>
    </location>
</feature>
<comment type="subcellular location">
    <subcellularLocation>
        <location evidence="1">Nucleus</location>
    </subcellularLocation>
</comment>